<dbReference type="Proteomes" id="UP000788262">
    <property type="component" value="Unassembled WGS sequence"/>
</dbReference>
<dbReference type="InterPro" id="IPR035944">
    <property type="entry name" value="YfbM-like_sf"/>
</dbReference>
<evidence type="ECO:0000313" key="2">
    <source>
        <dbReference type="Proteomes" id="UP000788262"/>
    </source>
</evidence>
<comment type="caution">
    <text evidence="1">The sequence shown here is derived from an EMBL/GenBank/DDBJ whole genome shotgun (WGS) entry which is preliminary data.</text>
</comment>
<organism evidence="1 2">
    <name type="scientific">Streptomyces actuosus</name>
    <dbReference type="NCBI Taxonomy" id="1885"/>
    <lineage>
        <taxon>Bacteria</taxon>
        <taxon>Bacillati</taxon>
        <taxon>Actinomycetota</taxon>
        <taxon>Actinomycetes</taxon>
        <taxon>Kitasatosporales</taxon>
        <taxon>Streptomycetaceae</taxon>
        <taxon>Streptomyces</taxon>
    </lineage>
</organism>
<dbReference type="EMBL" id="JAFFZS010000059">
    <property type="protein sequence ID" value="MBN0049098.1"/>
    <property type="molecule type" value="Genomic_DNA"/>
</dbReference>
<protein>
    <submittedName>
        <fullName evidence="1">DUF1877 domain-containing protein</fullName>
    </submittedName>
</protein>
<accession>A0ABS2W108</accession>
<dbReference type="Gene3D" id="3.40.1760.10">
    <property type="entry name" value="YfbM-like super family"/>
    <property type="match status" value="1"/>
</dbReference>
<reference evidence="1 2" key="1">
    <citation type="submission" date="2021-02" db="EMBL/GenBank/DDBJ databases">
        <title>Whole genome sequencing of Streptomyces actuosus VRA1.</title>
        <authorList>
            <person name="Sen G."/>
            <person name="Sen A."/>
        </authorList>
    </citation>
    <scope>NUCLEOTIDE SEQUENCE [LARGE SCALE GENOMIC DNA]</scope>
    <source>
        <strain evidence="1 2">VRA1</strain>
    </source>
</reference>
<name>A0ABS2W108_STRAS</name>
<sequence length="174" mass="18678">MAVTQQLARVSPGYLTACRARADESSDGDHRWDPSPADRLDLGWAPAMLERACEIAGVDELHLAALSRATDGETTTDVGFLDAHPHAIGPFGPAPAALDPPAVRRVSDLLGEIDLQAVLTALPLDIREAGALIGHGAESLAGGPRTYLLDHFETLREFYTEASRRSLAVVSWWD</sequence>
<evidence type="ECO:0000313" key="1">
    <source>
        <dbReference type="EMBL" id="MBN0049098.1"/>
    </source>
</evidence>
<proteinExistence type="predicted"/>
<keyword evidence="2" id="KW-1185">Reference proteome</keyword>
<gene>
    <name evidence="1" type="ORF">JS756_34470</name>
</gene>